<reference evidence="9" key="1">
    <citation type="submission" date="2021-10" db="EMBL/GenBank/DDBJ databases">
        <title>De novo Genome Assembly of Clathrus columnatus (Basidiomycota, Fungi) Using Illumina and Nanopore Sequence Data.</title>
        <authorList>
            <person name="Ogiso-Tanaka E."/>
            <person name="Itagaki H."/>
            <person name="Hosoya T."/>
            <person name="Hosaka K."/>
        </authorList>
    </citation>
    <scope>NUCLEOTIDE SEQUENCE</scope>
    <source>
        <strain evidence="9">MO-923</strain>
    </source>
</reference>
<keyword evidence="7" id="KW-0496">Mitochondrion</keyword>
<keyword evidence="5" id="KW-0677">Repeat</keyword>
<evidence type="ECO:0000256" key="8">
    <source>
        <dbReference type="ARBA" id="ARBA00023136"/>
    </source>
</evidence>
<dbReference type="GO" id="GO:1990575">
    <property type="term" value="P:mitochondrial L-ornithine transmembrane transport"/>
    <property type="evidence" value="ECO:0007669"/>
    <property type="project" value="TreeGrafter"/>
</dbReference>
<dbReference type="InterPro" id="IPR050567">
    <property type="entry name" value="Mitochondrial_Carrier"/>
</dbReference>
<sequence>MSSSSDSTTLEKTAGLKAALASTATSVAALSGSCAGSIQALAAAPAENVRILLEGGQSRSSWSVAWREVFAGTESLTSKSPKPAKHREEVRRVQAWVKEVRGMAGRGWQGLGFGIAKDSCAFAVFFSIFEISRRAAVRARSFSARVLGSVPPDRLSSHVKSHAPRVVHGFVIVGGGVFAGLSYDFVCRPFDVARRTIASQMSSCKLKKRPIPSTNHDHPIIPSSHSSSSRARSIVNILANKFKSEGPSSFFVSSLKSALSSSSTGTTSKWLYTLGRLGPWGIAFLAWETFGPELSPVHGV</sequence>
<dbReference type="EMBL" id="BPWL01000010">
    <property type="protein sequence ID" value="GJJ14679.1"/>
    <property type="molecule type" value="Genomic_DNA"/>
</dbReference>
<comment type="subcellular location">
    <subcellularLocation>
        <location evidence="1">Mitochondrion membrane</location>
        <topology evidence="1">Multi-pass membrane protein</topology>
    </subcellularLocation>
</comment>
<keyword evidence="4" id="KW-0812">Transmembrane</keyword>
<name>A0AAV5APQ7_9AGAM</name>
<dbReference type="SUPFAM" id="SSF103506">
    <property type="entry name" value="Mitochondrial carrier"/>
    <property type="match status" value="1"/>
</dbReference>
<evidence type="ECO:0000256" key="6">
    <source>
        <dbReference type="ARBA" id="ARBA00022989"/>
    </source>
</evidence>
<protein>
    <submittedName>
        <fullName evidence="9">Uncharacterized protein</fullName>
    </submittedName>
</protein>
<evidence type="ECO:0000256" key="2">
    <source>
        <dbReference type="ARBA" id="ARBA00006375"/>
    </source>
</evidence>
<dbReference type="AlphaFoldDB" id="A0AAV5APQ7"/>
<gene>
    <name evidence="9" type="ORF">Clacol_008945</name>
</gene>
<proteinExistence type="inferred from homology"/>
<keyword evidence="10" id="KW-1185">Reference proteome</keyword>
<dbReference type="GO" id="GO:0031966">
    <property type="term" value="C:mitochondrial membrane"/>
    <property type="evidence" value="ECO:0007669"/>
    <property type="project" value="UniProtKB-SubCell"/>
</dbReference>
<keyword evidence="3" id="KW-0813">Transport</keyword>
<accession>A0AAV5APQ7</accession>
<keyword evidence="6" id="KW-1133">Transmembrane helix</keyword>
<comment type="caution">
    <text evidence="9">The sequence shown here is derived from an EMBL/GenBank/DDBJ whole genome shotgun (WGS) entry which is preliminary data.</text>
</comment>
<evidence type="ECO:0000313" key="9">
    <source>
        <dbReference type="EMBL" id="GJJ14679.1"/>
    </source>
</evidence>
<dbReference type="PANTHER" id="PTHR45624:SF52">
    <property type="entry name" value="MITOCHONDRIAL CARRIER"/>
    <property type="match status" value="1"/>
</dbReference>
<dbReference type="PANTHER" id="PTHR45624">
    <property type="entry name" value="MITOCHONDRIAL BASIC AMINO ACIDS TRANSPORTER-RELATED"/>
    <property type="match status" value="1"/>
</dbReference>
<evidence type="ECO:0000313" key="10">
    <source>
        <dbReference type="Proteomes" id="UP001050691"/>
    </source>
</evidence>
<organism evidence="9 10">
    <name type="scientific">Clathrus columnatus</name>
    <dbReference type="NCBI Taxonomy" id="1419009"/>
    <lineage>
        <taxon>Eukaryota</taxon>
        <taxon>Fungi</taxon>
        <taxon>Dikarya</taxon>
        <taxon>Basidiomycota</taxon>
        <taxon>Agaricomycotina</taxon>
        <taxon>Agaricomycetes</taxon>
        <taxon>Phallomycetidae</taxon>
        <taxon>Phallales</taxon>
        <taxon>Clathraceae</taxon>
        <taxon>Clathrus</taxon>
    </lineage>
</organism>
<evidence type="ECO:0000256" key="4">
    <source>
        <dbReference type="ARBA" id="ARBA00022692"/>
    </source>
</evidence>
<dbReference type="GO" id="GO:0000064">
    <property type="term" value="F:L-ornithine transmembrane transporter activity"/>
    <property type="evidence" value="ECO:0007669"/>
    <property type="project" value="TreeGrafter"/>
</dbReference>
<evidence type="ECO:0000256" key="5">
    <source>
        <dbReference type="ARBA" id="ARBA00022737"/>
    </source>
</evidence>
<evidence type="ECO:0000256" key="1">
    <source>
        <dbReference type="ARBA" id="ARBA00004225"/>
    </source>
</evidence>
<evidence type="ECO:0000256" key="3">
    <source>
        <dbReference type="ARBA" id="ARBA00022448"/>
    </source>
</evidence>
<keyword evidence="8" id="KW-0472">Membrane</keyword>
<comment type="similarity">
    <text evidence="2">Belongs to the mitochondrial carrier (TC 2.A.29) family.</text>
</comment>
<evidence type="ECO:0000256" key="7">
    <source>
        <dbReference type="ARBA" id="ARBA00023128"/>
    </source>
</evidence>
<dbReference type="Proteomes" id="UP001050691">
    <property type="component" value="Unassembled WGS sequence"/>
</dbReference>
<dbReference type="Gene3D" id="1.50.40.10">
    <property type="entry name" value="Mitochondrial carrier domain"/>
    <property type="match status" value="1"/>
</dbReference>
<dbReference type="InterPro" id="IPR023395">
    <property type="entry name" value="MCP_dom_sf"/>
</dbReference>